<dbReference type="EMBL" id="CP002355">
    <property type="protein sequence ID" value="ADR34389.1"/>
    <property type="molecule type" value="Genomic_DNA"/>
</dbReference>
<feature type="domain" description="WYL" evidence="2">
    <location>
        <begin position="133"/>
        <end position="195"/>
    </location>
</feature>
<reference evidence="4 5" key="1">
    <citation type="journal article" date="2012" name="Stand. Genomic Sci.">
        <title>Complete genome sequence of the sulfur compounds oxidizing chemolithoautotroph Sulfuricurvum kujiense type strain (YK-1(T)).</title>
        <authorList>
            <person name="Han C."/>
            <person name="Kotsyurbenko O."/>
            <person name="Chertkov O."/>
            <person name="Held B."/>
            <person name="Lapidus A."/>
            <person name="Nolan M."/>
            <person name="Lucas S."/>
            <person name="Hammon N."/>
            <person name="Deshpande S."/>
            <person name="Cheng J.F."/>
            <person name="Tapia R."/>
            <person name="Goodwin L.A."/>
            <person name="Pitluck S."/>
            <person name="Liolios K."/>
            <person name="Pagani I."/>
            <person name="Ivanova N."/>
            <person name="Mavromatis K."/>
            <person name="Mikhailova N."/>
            <person name="Pati A."/>
            <person name="Chen A."/>
            <person name="Palaniappan K."/>
            <person name="Land M."/>
            <person name="Hauser L."/>
            <person name="Chang Y.J."/>
            <person name="Jeffries C.D."/>
            <person name="Brambilla E.M."/>
            <person name="Rohde M."/>
            <person name="Spring S."/>
            <person name="Sikorski J."/>
            <person name="Goker M."/>
            <person name="Woyke T."/>
            <person name="Bristow J."/>
            <person name="Eisen J.A."/>
            <person name="Markowitz V."/>
            <person name="Hugenholtz P."/>
            <person name="Kyrpides N.C."/>
            <person name="Klenk H.P."/>
            <person name="Detter J.C."/>
        </authorList>
    </citation>
    <scope>NUCLEOTIDE SEQUENCE [LARGE SCALE GENOMIC DNA]</scope>
    <source>
        <strain evidence="5">ATCC BAA-921 / DSM 16994 / JCM 11577 / YK-1</strain>
    </source>
</reference>
<dbReference type="InterPro" id="IPR051534">
    <property type="entry name" value="CBASS_pafABC_assoc_protein"/>
</dbReference>
<dbReference type="InterPro" id="IPR013196">
    <property type="entry name" value="HTH_11"/>
</dbReference>
<dbReference type="KEGG" id="sku:Sulku_1728"/>
<feature type="domain" description="WCX" evidence="3">
    <location>
        <begin position="230"/>
        <end position="302"/>
    </location>
</feature>
<dbReference type="PANTHER" id="PTHR34580:SF1">
    <property type="entry name" value="PROTEIN PAFC"/>
    <property type="match status" value="1"/>
</dbReference>
<dbReference type="Proteomes" id="UP000008721">
    <property type="component" value="Chromosome"/>
</dbReference>
<evidence type="ECO:0008006" key="6">
    <source>
        <dbReference type="Google" id="ProtNLM"/>
    </source>
</evidence>
<dbReference type="InterPro" id="IPR057727">
    <property type="entry name" value="WCX_dom"/>
</dbReference>
<dbReference type="Pfam" id="PF08279">
    <property type="entry name" value="HTH_11"/>
    <property type="match status" value="1"/>
</dbReference>
<evidence type="ECO:0000313" key="4">
    <source>
        <dbReference type="EMBL" id="ADR34389.1"/>
    </source>
</evidence>
<dbReference type="Gene3D" id="1.10.10.10">
    <property type="entry name" value="Winged helix-like DNA-binding domain superfamily/Winged helix DNA-binding domain"/>
    <property type="match status" value="1"/>
</dbReference>
<dbReference type="PROSITE" id="PS52050">
    <property type="entry name" value="WYL"/>
    <property type="match status" value="1"/>
</dbReference>
<dbReference type="InterPro" id="IPR036390">
    <property type="entry name" value="WH_DNA-bd_sf"/>
</dbReference>
<evidence type="ECO:0000313" key="5">
    <source>
        <dbReference type="Proteomes" id="UP000008721"/>
    </source>
</evidence>
<organism evidence="4 5">
    <name type="scientific">Sulfuricurvum kujiense (strain ATCC BAA-921 / DSM 16994 / JCM 11577 / YK-1)</name>
    <dbReference type="NCBI Taxonomy" id="709032"/>
    <lineage>
        <taxon>Bacteria</taxon>
        <taxon>Pseudomonadati</taxon>
        <taxon>Campylobacterota</taxon>
        <taxon>Epsilonproteobacteria</taxon>
        <taxon>Campylobacterales</taxon>
        <taxon>Sulfurimonadaceae</taxon>
        <taxon>Sulfuricurvum</taxon>
    </lineage>
</organism>
<dbReference type="AlphaFoldDB" id="E4U0Y7"/>
<dbReference type="InterPro" id="IPR026881">
    <property type="entry name" value="WYL_dom"/>
</dbReference>
<evidence type="ECO:0000259" key="2">
    <source>
        <dbReference type="Pfam" id="PF13280"/>
    </source>
</evidence>
<name>E4U0Y7_SULKY</name>
<proteinExistence type="predicted"/>
<dbReference type="HOGENOM" id="CLU_041141_10_1_7"/>
<protein>
    <recommendedName>
        <fullName evidence="6">Transcriptional regulator</fullName>
    </recommendedName>
</protein>
<accession>E4U0Y7</accession>
<dbReference type="eggNOG" id="COG2378">
    <property type="taxonomic scope" value="Bacteria"/>
</dbReference>
<dbReference type="Pfam" id="PF13280">
    <property type="entry name" value="WYL"/>
    <property type="match status" value="1"/>
</dbReference>
<feature type="domain" description="Helix-turn-helix type 11" evidence="1">
    <location>
        <begin position="14"/>
        <end position="50"/>
    </location>
</feature>
<dbReference type="OrthoDB" id="6521217at2"/>
<dbReference type="STRING" id="709032.Sulku_1728"/>
<gene>
    <name evidence="4" type="ordered locus">Sulku_1728</name>
</gene>
<dbReference type="RefSeq" id="WP_013460586.1">
    <property type="nucleotide sequence ID" value="NC_014762.1"/>
</dbReference>
<evidence type="ECO:0000259" key="1">
    <source>
        <dbReference type="Pfam" id="PF08279"/>
    </source>
</evidence>
<dbReference type="InterPro" id="IPR036388">
    <property type="entry name" value="WH-like_DNA-bd_sf"/>
</dbReference>
<sequence>MPLHFEKTGSKYDRLSYIYDRLSRSPDGVTIKDLAEELKVSTKTVQRDLHEALSGSGVYCDGRRWKLSRNSAEDGLANEERIVLGVLDSLAKQAGSAFYNKAHQLLEQVTCQLDHPLFANLDTETLSEDHIKTFSLLENAIKARHEITAMYTAVNKRKRTVKLKPLRLAFFDGYWYLLAFDAEDKDTFKKFHLKSLAAIVETEESFIYPKDVASAIEKAYSVWFSLNDSFEVRLWVDKTIAPYFERKPYHGQSIEGRDPDGSIEVVLKITDEMEILPIVQWYLPHVRILEPEWINEMLMEKIATYTKGL</sequence>
<dbReference type="Pfam" id="PF25583">
    <property type="entry name" value="WCX"/>
    <property type="match status" value="1"/>
</dbReference>
<dbReference type="SUPFAM" id="SSF46785">
    <property type="entry name" value="Winged helix' DNA-binding domain"/>
    <property type="match status" value="1"/>
</dbReference>
<dbReference type="PANTHER" id="PTHR34580">
    <property type="match status" value="1"/>
</dbReference>
<keyword evidence="5" id="KW-1185">Reference proteome</keyword>
<evidence type="ECO:0000259" key="3">
    <source>
        <dbReference type="Pfam" id="PF25583"/>
    </source>
</evidence>